<evidence type="ECO:0000313" key="3">
    <source>
        <dbReference type="Proteomes" id="UP000001508"/>
    </source>
</evidence>
<proteinExistence type="predicted"/>
<dbReference type="InParanoid" id="D6Z2M0"/>
<gene>
    <name evidence="2" type="ordered locus">DaAHT2_1097</name>
</gene>
<dbReference type="Pfam" id="PF13692">
    <property type="entry name" value="Glyco_trans_1_4"/>
    <property type="match status" value="1"/>
</dbReference>
<dbReference type="InterPro" id="IPR028098">
    <property type="entry name" value="Glyco_trans_4-like_N"/>
</dbReference>
<dbReference type="PANTHER" id="PTHR12526">
    <property type="entry name" value="GLYCOSYLTRANSFERASE"/>
    <property type="match status" value="1"/>
</dbReference>
<dbReference type="Proteomes" id="UP000001508">
    <property type="component" value="Chromosome"/>
</dbReference>
<dbReference type="Pfam" id="PF13579">
    <property type="entry name" value="Glyco_trans_4_4"/>
    <property type="match status" value="1"/>
</dbReference>
<dbReference type="HOGENOM" id="CLU_009583_0_0_7"/>
<keyword evidence="3" id="KW-1185">Reference proteome</keyword>
<sequence length="367" mass="39710">MPKVAIFISYSGDGGVEKMIGHLATGFLAAGVAVDLILIKAVGGHLAAIPAGVRIIKLDARTSLFSLPWLVRYLRRERPAALLAAKDRAARVALLARRLAGVPTRVVLRLGMHLSQSLEGKSRLAKALRYYPVRWLYPWADGIICVSDGMADDMAAITGLPRSRLKVIANPTVTPELQRLAAEAPDNDWFNAPGPPRLVAVGRLTRQKGFDVLLQAFSRLQERQPCRLLILGEGGDRSKLEAEVRRLKLDHLVQLPGFVVNPYAYLARADLFVLSSRFEGSPNALKEALALGVPVVATDCRSGPRQILQEGKYGPLVPVDDPEALALAMSRVLAAPPDRALLPRAVAAYTVEASSRAYLAEMGVIEG</sequence>
<keyword evidence="2" id="KW-0808">Transferase</keyword>
<evidence type="ECO:0000313" key="2">
    <source>
        <dbReference type="EMBL" id="ADH85795.1"/>
    </source>
</evidence>
<dbReference type="GO" id="GO:0016757">
    <property type="term" value="F:glycosyltransferase activity"/>
    <property type="evidence" value="ECO:0007669"/>
    <property type="project" value="UniProtKB-ARBA"/>
</dbReference>
<dbReference type="AlphaFoldDB" id="D6Z2M0"/>
<dbReference type="FunCoup" id="D6Z2M0">
    <property type="interactions" value="31"/>
</dbReference>
<dbReference type="CAZy" id="GT4">
    <property type="family name" value="Glycosyltransferase Family 4"/>
</dbReference>
<protein>
    <submittedName>
        <fullName evidence="2">Glycosyl transferase group 1</fullName>
    </submittedName>
</protein>
<dbReference type="EMBL" id="CP001940">
    <property type="protein sequence ID" value="ADH85795.1"/>
    <property type="molecule type" value="Genomic_DNA"/>
</dbReference>
<dbReference type="Gene3D" id="3.40.50.2000">
    <property type="entry name" value="Glycogen Phosphorylase B"/>
    <property type="match status" value="2"/>
</dbReference>
<dbReference type="eggNOG" id="COG0438">
    <property type="taxonomic scope" value="Bacteria"/>
</dbReference>
<organism evidence="2 3">
    <name type="scientific">Desulfurivibrio alkaliphilus (strain DSM 19089 / UNIQEM U267 / AHT2)</name>
    <dbReference type="NCBI Taxonomy" id="589865"/>
    <lineage>
        <taxon>Bacteria</taxon>
        <taxon>Pseudomonadati</taxon>
        <taxon>Thermodesulfobacteriota</taxon>
        <taxon>Desulfobulbia</taxon>
        <taxon>Desulfobulbales</taxon>
        <taxon>Desulfobulbaceae</taxon>
        <taxon>Desulfurivibrio</taxon>
    </lineage>
</organism>
<evidence type="ECO:0000259" key="1">
    <source>
        <dbReference type="Pfam" id="PF13579"/>
    </source>
</evidence>
<dbReference type="KEGG" id="dak:DaAHT2_1097"/>
<dbReference type="CDD" id="cd03811">
    <property type="entry name" value="GT4_GT28_WabH-like"/>
    <property type="match status" value="1"/>
</dbReference>
<dbReference type="STRING" id="589865.DaAHT2_1097"/>
<name>D6Z2M0_DESAT</name>
<dbReference type="SUPFAM" id="SSF53756">
    <property type="entry name" value="UDP-Glycosyltransferase/glycogen phosphorylase"/>
    <property type="match status" value="1"/>
</dbReference>
<accession>D6Z2M0</accession>
<feature type="domain" description="Glycosyltransferase subfamily 4-like N-terminal" evidence="1">
    <location>
        <begin position="14"/>
        <end position="170"/>
    </location>
</feature>
<reference evidence="3" key="1">
    <citation type="submission" date="2010-02" db="EMBL/GenBank/DDBJ databases">
        <title>Complete sequence of Desulfurivibrio alkaliphilus AHT2.</title>
        <authorList>
            <consortium name="US DOE Joint Genome Institute"/>
            <person name="Pitluck S."/>
            <person name="Chertkov O."/>
            <person name="Detter J.C."/>
            <person name="Han C."/>
            <person name="Tapia R."/>
            <person name="Larimer F."/>
            <person name="Land M."/>
            <person name="Hauser L."/>
            <person name="Kyrpides N."/>
            <person name="Mikhailova N."/>
            <person name="Sorokin D.Y."/>
            <person name="Muyzer G."/>
            <person name="Woyke T."/>
        </authorList>
    </citation>
    <scope>NUCLEOTIDE SEQUENCE [LARGE SCALE GENOMIC DNA]</scope>
    <source>
        <strain evidence="3">DSM 19089 / UNIQEM U267 / AHT2</strain>
    </source>
</reference>